<feature type="domain" description="Plastocyanin-like" evidence="5">
    <location>
        <begin position="557"/>
        <end position="671"/>
    </location>
</feature>
<dbReference type="PROSITE" id="PS00080">
    <property type="entry name" value="MULTICOPPER_OXIDASE2"/>
    <property type="match status" value="1"/>
</dbReference>
<dbReference type="InterPro" id="IPR008972">
    <property type="entry name" value="Cupredoxin"/>
</dbReference>
<dbReference type="Pfam" id="PF07731">
    <property type="entry name" value="Cu-oxidase_2"/>
    <property type="match status" value="1"/>
</dbReference>
<feature type="region of interest" description="Disordered" evidence="3">
    <location>
        <begin position="681"/>
        <end position="702"/>
    </location>
</feature>
<evidence type="ECO:0000256" key="4">
    <source>
        <dbReference type="SAM" id="SignalP"/>
    </source>
</evidence>
<dbReference type="CDD" id="cd13853">
    <property type="entry name" value="CuRO_1_Tth-MCO_like"/>
    <property type="match status" value="1"/>
</dbReference>
<dbReference type="PROSITE" id="PS00079">
    <property type="entry name" value="MULTICOPPER_OXIDASE1"/>
    <property type="match status" value="1"/>
</dbReference>
<sequence>MRRLQLLGGAALALTLAAGAALAQQAPVSDPPILTMVAPGETAPSAPLKLFGAVPAPPPKGDEVRADLDIVLLKSRIWNPNSGKELGKGKYEGAYDTVELRAYQDRLHPAKPDQLYVAPALVSRPGQTVRVKIRNLLPPEDKCPGHPRDINEPHCFNTTNLHSHGLWVSPAGISDNVLRQLPPNRDFTYEYEYNIPGDHPAGTFWYHPHVHGSTAIQVSSGLAGALVIKGERLPRIDDEGAAPVRKLVPGDVDVLLAKSPDHIFVLQQIQYVCRDGEGKVKARMVEGTARKNWYCDAGDTGVLDSYDFIGGSNWSNSGRFTTVNGATVEALEQKAVAGVPERWRFIHGGVSDTVKVSIRKRIGTGPLEALRKAGALSQDALIAKECAPSSEAVSQFEIAADGLTRQKVLERKATFLQPGYRSDLLVDFKEPGAYCVIDELIKVDQSGVEGSAERRQLLFLVEVAPGASTTLAPADAVKQLLVSAAKGLEIEDAALKQSIVEGLDKDLSLEAFSPHRSLLADTIDKEQPLVFSLRAPSTTPGNGPGPGLGRTDATVRRFDPNDFSRTLVLGDTDRWTLSVKEGDPKVGHPFHIHVNPFEVEKVVSRAGVDLTKDPNSEYFGLTGVFKDTLFVEHDVVVTTRSHYARYIGDFVLHCHILNHEDKGMMAMVRIADRGPDGKPMALGHGLTDVAGPEGAARPHTGH</sequence>
<keyword evidence="1" id="KW-0479">Metal-binding</keyword>
<feature type="signal peptide" evidence="4">
    <location>
        <begin position="1"/>
        <end position="23"/>
    </location>
</feature>
<dbReference type="InterPro" id="IPR002355">
    <property type="entry name" value="Cu_oxidase_Cu_BS"/>
</dbReference>
<feature type="chain" id="PRO_5026359726" evidence="4">
    <location>
        <begin position="24"/>
        <end position="702"/>
    </location>
</feature>
<keyword evidence="2" id="KW-0560">Oxidoreductase</keyword>
<evidence type="ECO:0000313" key="7">
    <source>
        <dbReference type="EMBL" id="NGM48376.1"/>
    </source>
</evidence>
<gene>
    <name evidence="7" type="ORF">G5B46_02025</name>
</gene>
<keyword evidence="4" id="KW-0732">Signal</keyword>
<evidence type="ECO:0000259" key="5">
    <source>
        <dbReference type="Pfam" id="PF07731"/>
    </source>
</evidence>
<evidence type="ECO:0000256" key="3">
    <source>
        <dbReference type="SAM" id="MobiDB-lite"/>
    </source>
</evidence>
<dbReference type="AlphaFoldDB" id="A0A6G4QRV0"/>
<accession>A0A6G4QRV0</accession>
<comment type="caution">
    <text evidence="7">The sequence shown here is derived from an EMBL/GenBank/DDBJ whole genome shotgun (WGS) entry which is preliminary data.</text>
</comment>
<dbReference type="Pfam" id="PF07732">
    <property type="entry name" value="Cu-oxidase_3"/>
    <property type="match status" value="1"/>
</dbReference>
<dbReference type="PANTHER" id="PTHR11709:SF518">
    <property type="entry name" value="MULTICOPPER OXIDASE"/>
    <property type="match status" value="1"/>
</dbReference>
<dbReference type="Gene3D" id="2.60.40.420">
    <property type="entry name" value="Cupredoxins - blue copper proteins"/>
    <property type="match status" value="3"/>
</dbReference>
<dbReference type="RefSeq" id="WP_165255610.1">
    <property type="nucleotide sequence ID" value="NZ_JAAKGT010000001.1"/>
</dbReference>
<dbReference type="PANTHER" id="PTHR11709">
    <property type="entry name" value="MULTI-COPPER OXIDASE"/>
    <property type="match status" value="1"/>
</dbReference>
<dbReference type="SUPFAM" id="SSF49503">
    <property type="entry name" value="Cupredoxins"/>
    <property type="match status" value="3"/>
</dbReference>
<reference evidence="7" key="1">
    <citation type="submission" date="2020-02" db="EMBL/GenBank/DDBJ databases">
        <authorList>
            <person name="Gao J."/>
            <person name="Sun J."/>
        </authorList>
    </citation>
    <scope>NUCLEOTIDE SEQUENCE</scope>
    <source>
        <strain evidence="7">602-2</strain>
    </source>
</reference>
<dbReference type="InterPro" id="IPR033138">
    <property type="entry name" value="Cu_oxidase_CS"/>
</dbReference>
<dbReference type="EMBL" id="JAAKGT010000001">
    <property type="protein sequence ID" value="NGM48376.1"/>
    <property type="molecule type" value="Genomic_DNA"/>
</dbReference>
<dbReference type="InterPro" id="IPR011707">
    <property type="entry name" value="Cu-oxidase-like_N"/>
</dbReference>
<proteinExistence type="predicted"/>
<evidence type="ECO:0000259" key="6">
    <source>
        <dbReference type="Pfam" id="PF07732"/>
    </source>
</evidence>
<evidence type="ECO:0000256" key="2">
    <source>
        <dbReference type="ARBA" id="ARBA00023002"/>
    </source>
</evidence>
<protein>
    <submittedName>
        <fullName evidence="7">Multicopper oxidase domain-containing protein</fullName>
    </submittedName>
</protein>
<evidence type="ECO:0000256" key="1">
    <source>
        <dbReference type="ARBA" id="ARBA00022723"/>
    </source>
</evidence>
<feature type="domain" description="Plastocyanin-like" evidence="6">
    <location>
        <begin position="157"/>
        <end position="231"/>
    </location>
</feature>
<dbReference type="InterPro" id="IPR011706">
    <property type="entry name" value="Cu-oxidase_C"/>
</dbReference>
<dbReference type="InterPro" id="IPR045087">
    <property type="entry name" value="Cu-oxidase_fam"/>
</dbReference>
<name>A0A6G4QRV0_9CAUL</name>
<dbReference type="GO" id="GO:0005507">
    <property type="term" value="F:copper ion binding"/>
    <property type="evidence" value="ECO:0007669"/>
    <property type="project" value="InterPro"/>
</dbReference>
<dbReference type="GO" id="GO:0016491">
    <property type="term" value="F:oxidoreductase activity"/>
    <property type="evidence" value="ECO:0007669"/>
    <property type="project" value="UniProtKB-KW"/>
</dbReference>
<organism evidence="7">
    <name type="scientific">Caulobacter sp. 602-2</name>
    <dbReference type="NCBI Taxonomy" id="2710887"/>
    <lineage>
        <taxon>Bacteria</taxon>
        <taxon>Pseudomonadati</taxon>
        <taxon>Pseudomonadota</taxon>
        <taxon>Alphaproteobacteria</taxon>
        <taxon>Caulobacterales</taxon>
        <taxon>Caulobacteraceae</taxon>
        <taxon>Caulobacter</taxon>
    </lineage>
</organism>